<evidence type="ECO:0000313" key="3">
    <source>
        <dbReference type="Proteomes" id="UP000694557"/>
    </source>
</evidence>
<dbReference type="GeneTree" id="ENSGT00390000014634"/>
<sequence>MCQMRHRRLTGQHICVEPKNAGIFFILPVLASFPLCQLTEEDLTQHPLFCKLLATLSQHVDRTGLTVTLKRELEKAERDLQTQRLSWLCSESMYRLLQEMIQEHCVRKHHSTVAPEDDTFYETVEQCLVVAQCVRQLNPSATASQDQPPVLGLSAQQVLELMPQEQDVWKMKQRLPRELEKHLKKKCFSVLSYYQPEWEDESEGLKNMKLSHLSGLLERERKRAESLKEKSRESASLLQRQTHCYLSELLGCIQILQSLILDHRLKAQKELDRKKIDYFEAKCEIIMQKIRAEMLEIQLDTYTADTISAHKKIREKLETELNASQLEKQSVECKLSSFEIFGKEFEALAEEYSRLRQEIDTKSWALKEFSQHTD</sequence>
<dbReference type="Ensembl" id="ENSOKIT00005028064.1">
    <property type="protein sequence ID" value="ENSOKIP00005026532.1"/>
    <property type="gene ID" value="ENSOKIG00005011463.1"/>
</dbReference>
<feature type="coiled-coil region" evidence="1">
    <location>
        <begin position="307"/>
        <end position="334"/>
    </location>
</feature>
<dbReference type="InterPro" id="IPR026214">
    <property type="entry name" value="HAUS4_met"/>
</dbReference>
<organism evidence="2 3">
    <name type="scientific">Oncorhynchus kisutch</name>
    <name type="common">Coho salmon</name>
    <name type="synonym">Salmo kisutch</name>
    <dbReference type="NCBI Taxonomy" id="8019"/>
    <lineage>
        <taxon>Eukaryota</taxon>
        <taxon>Metazoa</taxon>
        <taxon>Chordata</taxon>
        <taxon>Craniata</taxon>
        <taxon>Vertebrata</taxon>
        <taxon>Euteleostomi</taxon>
        <taxon>Actinopterygii</taxon>
        <taxon>Neopterygii</taxon>
        <taxon>Teleostei</taxon>
        <taxon>Protacanthopterygii</taxon>
        <taxon>Salmoniformes</taxon>
        <taxon>Salmonidae</taxon>
        <taxon>Salmoninae</taxon>
        <taxon>Oncorhynchus</taxon>
    </lineage>
</organism>
<accession>A0A8C7FDN7</accession>
<dbReference type="GO" id="GO:0070652">
    <property type="term" value="C:HAUS complex"/>
    <property type="evidence" value="ECO:0007669"/>
    <property type="project" value="InterPro"/>
</dbReference>
<evidence type="ECO:0000256" key="1">
    <source>
        <dbReference type="SAM" id="Coils"/>
    </source>
</evidence>
<protein>
    <recommendedName>
        <fullName evidence="4">HAUS augmin-like complex subunit 4</fullName>
    </recommendedName>
</protein>
<dbReference type="GO" id="GO:0051225">
    <property type="term" value="P:spindle assembly"/>
    <property type="evidence" value="ECO:0007669"/>
    <property type="project" value="InterPro"/>
</dbReference>
<dbReference type="PRINTS" id="PR02090">
    <property type="entry name" value="HAUSAUGMINL4"/>
</dbReference>
<keyword evidence="1" id="KW-0175">Coiled coil</keyword>
<dbReference type="Proteomes" id="UP000694557">
    <property type="component" value="Unassembled WGS sequence"/>
</dbReference>
<gene>
    <name evidence="2" type="primary">haus4</name>
</gene>
<proteinExistence type="predicted"/>
<dbReference type="GO" id="GO:0051011">
    <property type="term" value="F:microtubule minus-end binding"/>
    <property type="evidence" value="ECO:0007669"/>
    <property type="project" value="TreeGrafter"/>
</dbReference>
<reference evidence="2" key="2">
    <citation type="submission" date="2025-09" db="UniProtKB">
        <authorList>
            <consortium name="Ensembl"/>
        </authorList>
    </citation>
    <scope>IDENTIFICATION</scope>
</reference>
<dbReference type="CTD" id="54930"/>
<dbReference type="PANTHER" id="PTHR16219">
    <property type="entry name" value="AUGMIN SUBUNIT 4 FAMILY MEMBER"/>
    <property type="match status" value="1"/>
</dbReference>
<dbReference type="GO" id="GO:0007098">
    <property type="term" value="P:centrosome cycle"/>
    <property type="evidence" value="ECO:0007669"/>
    <property type="project" value="InterPro"/>
</dbReference>
<evidence type="ECO:0000313" key="2">
    <source>
        <dbReference type="Ensembl" id="ENSOKIP00005026532.1"/>
    </source>
</evidence>
<name>A0A8C7FDN7_ONCKI</name>
<dbReference type="RefSeq" id="XP_020327629.1">
    <property type="nucleotide sequence ID" value="XM_020472040.2"/>
</dbReference>
<dbReference type="PANTHER" id="PTHR16219:SF1">
    <property type="entry name" value="HAUS AUGMIN-LIKE COMPLEX SUBUNIT 4"/>
    <property type="match status" value="1"/>
</dbReference>
<dbReference type="GeneID" id="109879865"/>
<evidence type="ECO:0008006" key="4">
    <source>
        <dbReference type="Google" id="ProtNLM"/>
    </source>
</evidence>
<reference evidence="2" key="1">
    <citation type="submission" date="2025-08" db="UniProtKB">
        <authorList>
            <consortium name="Ensembl"/>
        </authorList>
    </citation>
    <scope>IDENTIFICATION</scope>
</reference>
<dbReference type="InterPro" id="IPR029327">
    <property type="entry name" value="HAUS4"/>
</dbReference>
<keyword evidence="3" id="KW-1185">Reference proteome</keyword>
<dbReference type="AlphaFoldDB" id="A0A8C7FDN7"/>
<dbReference type="KEGG" id="oki:109879865"/>
<dbReference type="Pfam" id="PF14735">
    <property type="entry name" value="HAUS4"/>
    <property type="match status" value="1"/>
</dbReference>